<name>A0A7J7JPB4_BUGNE</name>
<dbReference type="GO" id="GO:0072659">
    <property type="term" value="P:protein localization to plasma membrane"/>
    <property type="evidence" value="ECO:0007669"/>
    <property type="project" value="UniProtKB-ARBA"/>
</dbReference>
<keyword evidence="12" id="KW-0325">Glycoprotein</keyword>
<feature type="transmembrane region" description="Helical" evidence="14">
    <location>
        <begin position="20"/>
        <end position="43"/>
    </location>
</feature>
<dbReference type="GO" id="GO:0005886">
    <property type="term" value="C:plasma membrane"/>
    <property type="evidence" value="ECO:0007669"/>
    <property type="project" value="UniProtKB-SubCell"/>
</dbReference>
<feature type="transmembrane region" description="Helical" evidence="14">
    <location>
        <begin position="247"/>
        <end position="268"/>
    </location>
</feature>
<keyword evidence="10 14" id="KW-0472">Membrane</keyword>
<accession>A0A7J7JPB4</accession>
<dbReference type="Gene3D" id="1.10.1450.10">
    <property type="entry name" value="Tetraspanin"/>
    <property type="match status" value="1"/>
</dbReference>
<evidence type="ECO:0000256" key="11">
    <source>
        <dbReference type="ARBA" id="ARBA00023157"/>
    </source>
</evidence>
<protein>
    <recommendedName>
        <fullName evidence="13">Tetraspanin-33</fullName>
    </recommendedName>
</protein>
<keyword evidence="5" id="KW-1003">Cell membrane</keyword>
<dbReference type="Pfam" id="PF00335">
    <property type="entry name" value="Tetraspanin"/>
    <property type="match status" value="1"/>
</dbReference>
<dbReference type="InterPro" id="IPR008952">
    <property type="entry name" value="Tetraspanin_EC2_sf"/>
</dbReference>
<comment type="similarity">
    <text evidence="4">Belongs to the tetraspanin (TM4SF) family.</text>
</comment>
<sequence>MEKLSKNLSGVVSPALRWTIFAMNVVFWLVGLLTILIGIWAFVQKTQKQILLPIIESRTIQGVLDVVTDIAIVFSILGFVVFSLSFAGCVGTLRQNIGLLRFFRYVLIIILGLQIIAIVCLIIFASVSVKYIQEFVKKTAIVQYTEDIDLQNIIDFIQLSLKCCGAGEDSYNDWNGNRYFNCTEDNPSTERCSLPFSCCMAPNDIDADIINTKCAYKVLKETTAQIQTVVWPFGCVSKIKSLVKRHAIYATIGVAVYILCYCLIIDVVDRLINQIKYLRQEWIKRYEKHDSFDAVSISDLVKKSYKQKMADRTVVERRVSTL</sequence>
<keyword evidence="11" id="KW-1015">Disulfide bond</keyword>
<dbReference type="GO" id="GO:0019899">
    <property type="term" value="F:enzyme binding"/>
    <property type="evidence" value="ECO:0007669"/>
    <property type="project" value="UniProtKB-ARBA"/>
</dbReference>
<evidence type="ECO:0000256" key="1">
    <source>
        <dbReference type="ARBA" id="ARBA00004496"/>
    </source>
</evidence>
<keyword evidence="6" id="KW-0963">Cytoplasm</keyword>
<evidence type="ECO:0000256" key="3">
    <source>
        <dbReference type="ARBA" id="ARBA00004651"/>
    </source>
</evidence>
<evidence type="ECO:0000256" key="14">
    <source>
        <dbReference type="SAM" id="Phobius"/>
    </source>
</evidence>
<dbReference type="AlphaFoldDB" id="A0A7J7JPB4"/>
<evidence type="ECO:0000256" key="10">
    <source>
        <dbReference type="ARBA" id="ARBA00023136"/>
    </source>
</evidence>
<proteinExistence type="inferred from homology"/>
<dbReference type="PANTHER" id="PTHR19282:SF431">
    <property type="entry name" value="TETRASPANIN 26A, ISOFORM B-RELATED"/>
    <property type="match status" value="1"/>
</dbReference>
<dbReference type="SUPFAM" id="SSF48652">
    <property type="entry name" value="Tetraspanin"/>
    <property type="match status" value="1"/>
</dbReference>
<evidence type="ECO:0000256" key="13">
    <source>
        <dbReference type="ARBA" id="ARBA00040369"/>
    </source>
</evidence>
<organism evidence="15 16">
    <name type="scientific">Bugula neritina</name>
    <name type="common">Brown bryozoan</name>
    <name type="synonym">Sertularia neritina</name>
    <dbReference type="NCBI Taxonomy" id="10212"/>
    <lineage>
        <taxon>Eukaryota</taxon>
        <taxon>Metazoa</taxon>
        <taxon>Spiralia</taxon>
        <taxon>Lophotrochozoa</taxon>
        <taxon>Bryozoa</taxon>
        <taxon>Gymnolaemata</taxon>
        <taxon>Cheilostomatida</taxon>
        <taxon>Flustrina</taxon>
        <taxon>Buguloidea</taxon>
        <taxon>Bugulidae</taxon>
        <taxon>Bugula</taxon>
    </lineage>
</organism>
<comment type="caution">
    <text evidence="15">The sequence shown here is derived from an EMBL/GenBank/DDBJ whole genome shotgun (WGS) entry which is preliminary data.</text>
</comment>
<evidence type="ECO:0000256" key="2">
    <source>
        <dbReference type="ARBA" id="ARBA00004536"/>
    </source>
</evidence>
<dbReference type="GO" id="GO:0046930">
    <property type="term" value="C:pore complex"/>
    <property type="evidence" value="ECO:0007669"/>
    <property type="project" value="UniProtKB-ARBA"/>
</dbReference>
<dbReference type="PRINTS" id="PR00259">
    <property type="entry name" value="TMFOUR"/>
</dbReference>
<evidence type="ECO:0000256" key="4">
    <source>
        <dbReference type="ARBA" id="ARBA00006840"/>
    </source>
</evidence>
<gene>
    <name evidence="15" type="ORF">EB796_013844</name>
</gene>
<feature type="transmembrane region" description="Helical" evidence="14">
    <location>
        <begin position="102"/>
        <end position="129"/>
    </location>
</feature>
<dbReference type="Proteomes" id="UP000593567">
    <property type="component" value="Unassembled WGS sequence"/>
</dbReference>
<dbReference type="GO" id="GO:0051604">
    <property type="term" value="P:protein maturation"/>
    <property type="evidence" value="ECO:0007669"/>
    <property type="project" value="UniProtKB-ARBA"/>
</dbReference>
<dbReference type="GO" id="GO:0065003">
    <property type="term" value="P:protein-containing complex assembly"/>
    <property type="evidence" value="ECO:0007669"/>
    <property type="project" value="UniProtKB-ARBA"/>
</dbReference>
<dbReference type="GO" id="GO:0005912">
    <property type="term" value="C:adherens junction"/>
    <property type="evidence" value="ECO:0007669"/>
    <property type="project" value="UniProtKB-SubCell"/>
</dbReference>
<dbReference type="GO" id="GO:0005737">
    <property type="term" value="C:cytoplasm"/>
    <property type="evidence" value="ECO:0007669"/>
    <property type="project" value="UniProtKB-SubCell"/>
</dbReference>
<keyword evidence="16" id="KW-1185">Reference proteome</keyword>
<comment type="subcellular location">
    <subcellularLocation>
        <location evidence="2">Cell junction</location>
        <location evidence="2">Adherens junction</location>
    </subcellularLocation>
    <subcellularLocation>
        <location evidence="3">Cell membrane</location>
        <topology evidence="3">Multi-pass membrane protein</topology>
    </subcellularLocation>
    <subcellularLocation>
        <location evidence="1">Cytoplasm</location>
    </subcellularLocation>
</comment>
<feature type="transmembrane region" description="Helical" evidence="14">
    <location>
        <begin position="63"/>
        <end position="82"/>
    </location>
</feature>
<keyword evidence="8" id="KW-0965">Cell junction</keyword>
<evidence type="ECO:0000313" key="15">
    <source>
        <dbReference type="EMBL" id="KAF6027847.1"/>
    </source>
</evidence>
<evidence type="ECO:0000256" key="9">
    <source>
        <dbReference type="ARBA" id="ARBA00022989"/>
    </source>
</evidence>
<dbReference type="FunFam" id="1.10.1450.10:FF:000007">
    <property type="entry name" value="Tetraspanin"/>
    <property type="match status" value="1"/>
</dbReference>
<dbReference type="InterPro" id="IPR018499">
    <property type="entry name" value="Tetraspanin/Peripherin"/>
</dbReference>
<evidence type="ECO:0000256" key="12">
    <source>
        <dbReference type="ARBA" id="ARBA00023180"/>
    </source>
</evidence>
<keyword evidence="7 14" id="KW-0812">Transmembrane</keyword>
<evidence type="ECO:0000256" key="5">
    <source>
        <dbReference type="ARBA" id="ARBA00022475"/>
    </source>
</evidence>
<evidence type="ECO:0000256" key="7">
    <source>
        <dbReference type="ARBA" id="ARBA00022692"/>
    </source>
</evidence>
<dbReference type="EMBL" id="VXIV02002016">
    <property type="protein sequence ID" value="KAF6027847.1"/>
    <property type="molecule type" value="Genomic_DNA"/>
</dbReference>
<dbReference type="PANTHER" id="PTHR19282">
    <property type="entry name" value="TETRASPANIN"/>
    <property type="match status" value="1"/>
</dbReference>
<keyword evidence="9 14" id="KW-1133">Transmembrane helix</keyword>
<reference evidence="15" key="1">
    <citation type="submission" date="2020-06" db="EMBL/GenBank/DDBJ databases">
        <title>Draft genome of Bugula neritina, a colonial animal packing powerful symbionts and potential medicines.</title>
        <authorList>
            <person name="Rayko M."/>
        </authorList>
    </citation>
    <scope>NUCLEOTIDE SEQUENCE [LARGE SCALE GENOMIC DNA]</scope>
    <source>
        <strain evidence="15">Kwan_BN1</strain>
    </source>
</reference>
<evidence type="ECO:0000256" key="6">
    <source>
        <dbReference type="ARBA" id="ARBA00022490"/>
    </source>
</evidence>
<dbReference type="OrthoDB" id="2014092at2759"/>
<evidence type="ECO:0000256" key="8">
    <source>
        <dbReference type="ARBA" id="ARBA00022949"/>
    </source>
</evidence>
<evidence type="ECO:0000313" key="16">
    <source>
        <dbReference type="Proteomes" id="UP000593567"/>
    </source>
</evidence>